<dbReference type="Proteomes" id="UP001340816">
    <property type="component" value="Chromosome"/>
</dbReference>
<protein>
    <recommendedName>
        <fullName evidence="3">Alpha/beta hydrolase</fullName>
    </recommendedName>
</protein>
<reference evidence="1 2" key="1">
    <citation type="submission" date="2022-10" db="EMBL/GenBank/DDBJ databases">
        <title>The complete genomes of actinobacterial strains from the NBC collection.</title>
        <authorList>
            <person name="Joergensen T.S."/>
            <person name="Alvarez Arevalo M."/>
            <person name="Sterndorff E.B."/>
            <person name="Faurdal D."/>
            <person name="Vuksanovic O."/>
            <person name="Mourched A.-S."/>
            <person name="Charusanti P."/>
            <person name="Shaw S."/>
            <person name="Blin K."/>
            <person name="Weber T."/>
        </authorList>
    </citation>
    <scope>NUCLEOTIDE SEQUENCE [LARGE SCALE GENOMIC DNA]</scope>
    <source>
        <strain evidence="1 2">NBC 01752</strain>
    </source>
</reference>
<name>A0ABZ1HEA0_STRPH</name>
<keyword evidence="2" id="KW-1185">Reference proteome</keyword>
<organism evidence="1 2">
    <name type="scientific">Streptomyces phaeochromogenes</name>
    <dbReference type="NCBI Taxonomy" id="1923"/>
    <lineage>
        <taxon>Bacteria</taxon>
        <taxon>Bacillati</taxon>
        <taxon>Actinomycetota</taxon>
        <taxon>Actinomycetes</taxon>
        <taxon>Kitasatosporales</taxon>
        <taxon>Streptomycetaceae</taxon>
        <taxon>Streptomyces</taxon>
        <taxon>Streptomyces phaeochromogenes group</taxon>
    </lineage>
</organism>
<accession>A0ABZ1HEA0</accession>
<dbReference type="EMBL" id="CP109135">
    <property type="protein sequence ID" value="WSD15881.1"/>
    <property type="molecule type" value="Genomic_DNA"/>
</dbReference>
<evidence type="ECO:0000313" key="1">
    <source>
        <dbReference type="EMBL" id="WSD15881.1"/>
    </source>
</evidence>
<sequence length="51" mass="5815">MWTDGQHEWRELSGRSRISTAAGTGHYVHVDRPDLAIKAIQRVTAQATPRW</sequence>
<dbReference type="RefSeq" id="WP_326729071.1">
    <property type="nucleotide sequence ID" value="NZ_CP108011.1"/>
</dbReference>
<gene>
    <name evidence="1" type="ORF">OHB35_22980</name>
</gene>
<proteinExistence type="predicted"/>
<evidence type="ECO:0008006" key="3">
    <source>
        <dbReference type="Google" id="ProtNLM"/>
    </source>
</evidence>
<evidence type="ECO:0000313" key="2">
    <source>
        <dbReference type="Proteomes" id="UP001340816"/>
    </source>
</evidence>